<reference evidence="1" key="2">
    <citation type="submission" date="2020-09" db="EMBL/GenBank/DDBJ databases">
        <title>Reference genome assembly for Australian Ascochyta lentis isolate Al4.</title>
        <authorList>
            <person name="Lee R.C."/>
            <person name="Farfan-Caceres L.M."/>
            <person name="Debler J.W."/>
            <person name="Williams A.H."/>
            <person name="Henares B.M."/>
        </authorList>
    </citation>
    <scope>NUCLEOTIDE SEQUENCE</scope>
    <source>
        <strain evidence="1">Al4</strain>
    </source>
</reference>
<protein>
    <submittedName>
        <fullName evidence="1">Uncharacterized protein</fullName>
    </submittedName>
</protein>
<gene>
    <name evidence="1" type="ORF">EKO04_006257</name>
</gene>
<comment type="caution">
    <text evidence="1">The sequence shown here is derived from an EMBL/GenBank/DDBJ whole genome shotgun (WGS) entry which is preliminary data.</text>
</comment>
<organism evidence="1 2">
    <name type="scientific">Ascochyta lentis</name>
    <dbReference type="NCBI Taxonomy" id="205686"/>
    <lineage>
        <taxon>Eukaryota</taxon>
        <taxon>Fungi</taxon>
        <taxon>Dikarya</taxon>
        <taxon>Ascomycota</taxon>
        <taxon>Pezizomycotina</taxon>
        <taxon>Dothideomycetes</taxon>
        <taxon>Pleosporomycetidae</taxon>
        <taxon>Pleosporales</taxon>
        <taxon>Pleosporineae</taxon>
        <taxon>Didymellaceae</taxon>
        <taxon>Ascochyta</taxon>
    </lineage>
</organism>
<evidence type="ECO:0000313" key="1">
    <source>
        <dbReference type="EMBL" id="KAF9696066.1"/>
    </source>
</evidence>
<sequence length="71" mass="7632">MPPLFTIEKFQAPDITDTMLSETAALFSSAYGIWGPLAPKETGGRCKTGTNLAIPTPPSTSSWFPIIPLLH</sequence>
<name>A0A8H7MDB3_9PLEO</name>
<dbReference type="EMBL" id="RZGK01000010">
    <property type="protein sequence ID" value="KAF9696066.1"/>
    <property type="molecule type" value="Genomic_DNA"/>
</dbReference>
<keyword evidence="2" id="KW-1185">Reference proteome</keyword>
<reference evidence="1" key="1">
    <citation type="submission" date="2018-12" db="EMBL/GenBank/DDBJ databases">
        <authorList>
            <person name="Syme R.A."/>
            <person name="Farfan-Caceres L."/>
            <person name="Lichtenzveig J."/>
        </authorList>
    </citation>
    <scope>NUCLEOTIDE SEQUENCE</scope>
    <source>
        <strain evidence="1">Al4</strain>
    </source>
</reference>
<accession>A0A8H7MDB3</accession>
<proteinExistence type="predicted"/>
<dbReference type="OrthoDB" id="2019666at2759"/>
<dbReference type="AlphaFoldDB" id="A0A8H7MDB3"/>
<evidence type="ECO:0000313" key="2">
    <source>
        <dbReference type="Proteomes" id="UP000651452"/>
    </source>
</evidence>
<dbReference type="Proteomes" id="UP000651452">
    <property type="component" value="Unassembled WGS sequence"/>
</dbReference>